<accession>A0A0A8B9M4</accession>
<dbReference type="NCBIfam" id="TIGR00738">
    <property type="entry name" value="rrf2_super"/>
    <property type="match status" value="1"/>
</dbReference>
<dbReference type="EMBL" id="CP009302">
    <property type="protein sequence ID" value="AJC11857.1"/>
    <property type="molecule type" value="Genomic_DNA"/>
</dbReference>
<proteinExistence type="predicted"/>
<dbReference type="Proteomes" id="UP000031121">
    <property type="component" value="Chromosome"/>
</dbReference>
<dbReference type="STRING" id="1531429.JI75_03405"/>
<dbReference type="GO" id="GO:0005829">
    <property type="term" value="C:cytosol"/>
    <property type="evidence" value="ECO:0007669"/>
    <property type="project" value="TreeGrafter"/>
</dbReference>
<dbReference type="SUPFAM" id="SSF46785">
    <property type="entry name" value="Winged helix' DNA-binding domain"/>
    <property type="match status" value="1"/>
</dbReference>
<dbReference type="GO" id="GO:0003677">
    <property type="term" value="F:DNA binding"/>
    <property type="evidence" value="ECO:0007669"/>
    <property type="project" value="UniProtKB-KW"/>
</dbReference>
<dbReference type="GO" id="GO:0003700">
    <property type="term" value="F:DNA-binding transcription factor activity"/>
    <property type="evidence" value="ECO:0007669"/>
    <property type="project" value="TreeGrafter"/>
</dbReference>
<gene>
    <name evidence="2" type="ORF">JI75_03405</name>
</gene>
<organism evidence="2 3">
    <name type="scientific">Berryella intestinalis</name>
    <dbReference type="NCBI Taxonomy" id="1531429"/>
    <lineage>
        <taxon>Bacteria</taxon>
        <taxon>Bacillati</taxon>
        <taxon>Actinomycetota</taxon>
        <taxon>Coriobacteriia</taxon>
        <taxon>Eggerthellales</taxon>
        <taxon>Eggerthellaceae</taxon>
        <taxon>Berryella</taxon>
    </lineage>
</organism>
<evidence type="ECO:0008006" key="4">
    <source>
        <dbReference type="Google" id="ProtNLM"/>
    </source>
</evidence>
<name>A0A0A8B9M4_9ACTN</name>
<dbReference type="PANTHER" id="PTHR33221:SF5">
    <property type="entry name" value="HTH-TYPE TRANSCRIPTIONAL REGULATOR ISCR"/>
    <property type="match status" value="1"/>
</dbReference>
<dbReference type="Pfam" id="PF02082">
    <property type="entry name" value="Rrf2"/>
    <property type="match status" value="1"/>
</dbReference>
<evidence type="ECO:0000256" key="1">
    <source>
        <dbReference type="ARBA" id="ARBA00023125"/>
    </source>
</evidence>
<dbReference type="HOGENOM" id="CLU_107144_0_1_11"/>
<dbReference type="RefSeq" id="WP_039688739.1">
    <property type="nucleotide sequence ID" value="NZ_CP009302.1"/>
</dbReference>
<evidence type="ECO:0000313" key="2">
    <source>
        <dbReference type="EMBL" id="AJC11857.1"/>
    </source>
</evidence>
<dbReference type="PANTHER" id="PTHR33221">
    <property type="entry name" value="WINGED HELIX-TURN-HELIX TRANSCRIPTIONAL REGULATOR, RRF2 FAMILY"/>
    <property type="match status" value="1"/>
</dbReference>
<dbReference type="AlphaFoldDB" id="A0A0A8B9M4"/>
<sequence length="145" mass="15733">MRISTKGLYAVRLMIYLTTKGQAEPVSLKEISETQCISKKYLEQITPSLTGAKLLKSTRGASGGYKLARPADKISIYDILDATEGSLSPVGALDDGDLEWTPASPFLEGSMWRGLDSLIREYLSGITLQKIVDDESPVAADSYAI</sequence>
<dbReference type="Gene3D" id="1.10.10.10">
    <property type="entry name" value="Winged helix-like DNA-binding domain superfamily/Winged helix DNA-binding domain"/>
    <property type="match status" value="1"/>
</dbReference>
<evidence type="ECO:0000313" key="3">
    <source>
        <dbReference type="Proteomes" id="UP000031121"/>
    </source>
</evidence>
<reference evidence="2 3" key="2">
    <citation type="journal article" date="2015" name="Genome Announc.">
        <title>Complete Genome Sequence of Coriobacteriaceae Strain 68-1-3, a Novel Mucus-Degrading Isolate from the Swine Intestinal Tract.</title>
        <authorList>
            <person name="Looft T."/>
            <person name="Bayles D.O."/>
            <person name="Alt D.P."/>
            <person name="Stanton T.B."/>
        </authorList>
    </citation>
    <scope>NUCLEOTIDE SEQUENCE [LARGE SCALE GENOMIC DNA]</scope>
    <source>
        <strain evidence="2 3">68-1-3</strain>
    </source>
</reference>
<reference evidence="3" key="1">
    <citation type="submission" date="2014-08" db="EMBL/GenBank/DDBJ databases">
        <title>Coriobacteriaceae sp. complete genome.</title>
        <authorList>
            <person name="Looft T."/>
            <person name="Bayles D.O."/>
            <person name="Stanton T.B."/>
        </authorList>
    </citation>
    <scope>NUCLEOTIDE SEQUENCE [LARGE SCALE GENOMIC DNA]</scope>
    <source>
        <strain evidence="3">68-1-3</strain>
    </source>
</reference>
<dbReference type="PROSITE" id="PS51197">
    <property type="entry name" value="HTH_RRF2_2"/>
    <property type="match status" value="1"/>
</dbReference>
<dbReference type="InterPro" id="IPR036388">
    <property type="entry name" value="WH-like_DNA-bd_sf"/>
</dbReference>
<dbReference type="InterPro" id="IPR000944">
    <property type="entry name" value="Tscrpt_reg_Rrf2"/>
</dbReference>
<dbReference type="InterPro" id="IPR036390">
    <property type="entry name" value="WH_DNA-bd_sf"/>
</dbReference>
<keyword evidence="1" id="KW-0238">DNA-binding</keyword>
<keyword evidence="3" id="KW-1185">Reference proteome</keyword>
<dbReference type="KEGG" id="cbac:JI75_03405"/>
<dbReference type="OrthoDB" id="9808360at2"/>
<protein>
    <recommendedName>
        <fullName evidence="4">Rrf2 family transcriptional regulator</fullName>
    </recommendedName>
</protein>